<feature type="compositionally biased region" description="Basic and acidic residues" evidence="2">
    <location>
        <begin position="84"/>
        <end position="97"/>
    </location>
</feature>
<dbReference type="AlphaFoldDB" id="D9X338"/>
<evidence type="ECO:0000256" key="1">
    <source>
        <dbReference type="SAM" id="Coils"/>
    </source>
</evidence>
<dbReference type="EMBL" id="GG657757">
    <property type="protein sequence ID" value="EFL29554.1"/>
    <property type="molecule type" value="Genomic_DNA"/>
</dbReference>
<organism evidence="3 4">
    <name type="scientific">Streptomyces viridochromogenes (strain DSM 40736 / JCM 4977 / BCRC 1201 / Tue 494)</name>
    <dbReference type="NCBI Taxonomy" id="591159"/>
    <lineage>
        <taxon>Bacteria</taxon>
        <taxon>Bacillati</taxon>
        <taxon>Actinomycetota</taxon>
        <taxon>Actinomycetes</taxon>
        <taxon>Kitasatosporales</taxon>
        <taxon>Streptomycetaceae</taxon>
        <taxon>Streptomyces</taxon>
    </lineage>
</organism>
<feature type="compositionally biased region" description="Basic residues" evidence="2">
    <location>
        <begin position="70"/>
        <end position="83"/>
    </location>
</feature>
<keyword evidence="4" id="KW-1185">Reference proteome</keyword>
<reference evidence="4" key="1">
    <citation type="submission" date="2009-02" db="EMBL/GenBank/DDBJ databases">
        <title>Annotation of Streptomyces viridochromogenes strain DSM 40736.</title>
        <authorList>
            <consortium name="The Broad Institute Genome Sequencing Platform"/>
            <consortium name="Broad Institute Microbial Sequencing Center"/>
            <person name="Fischbach M."/>
            <person name="Godfrey P."/>
            <person name="Ward D."/>
            <person name="Young S."/>
            <person name="Zeng Q."/>
            <person name="Koehrsen M."/>
            <person name="Alvarado L."/>
            <person name="Berlin A.M."/>
            <person name="Bochicchio J."/>
            <person name="Borenstein D."/>
            <person name="Chapman S.B."/>
            <person name="Chen Z."/>
            <person name="Engels R."/>
            <person name="Freedman E."/>
            <person name="Gellesch M."/>
            <person name="Goldberg J."/>
            <person name="Griggs A."/>
            <person name="Gujja S."/>
            <person name="Heilman E.R."/>
            <person name="Heiman D.I."/>
            <person name="Hepburn T.A."/>
            <person name="Howarth C."/>
            <person name="Jen D."/>
            <person name="Larson L."/>
            <person name="Lewis B."/>
            <person name="Mehta T."/>
            <person name="Park D."/>
            <person name="Pearson M."/>
            <person name="Richards J."/>
            <person name="Roberts A."/>
            <person name="Saif S."/>
            <person name="Shea T.D."/>
            <person name="Shenoy N."/>
            <person name="Sisk P."/>
            <person name="Stolte C."/>
            <person name="Sykes S.N."/>
            <person name="Thomson T."/>
            <person name="Walk T."/>
            <person name="White J."/>
            <person name="Yandava C."/>
            <person name="Straight P."/>
            <person name="Clardy J."/>
            <person name="Hung D."/>
            <person name="Kolter R."/>
            <person name="Mekalanos J."/>
            <person name="Walker S."/>
            <person name="Walsh C.T."/>
            <person name="Wieland-Brown L.C."/>
            <person name="Haas B."/>
            <person name="Nusbaum C."/>
            <person name="Birren B."/>
        </authorList>
    </citation>
    <scope>NUCLEOTIDE SEQUENCE [LARGE SCALE GENOMIC DNA]</scope>
    <source>
        <strain evidence="4">DSM 40736 / JCM 4977 / BCRC 1201 / Tue 494</strain>
    </source>
</reference>
<protein>
    <recommendedName>
        <fullName evidence="5">Transposase</fullName>
    </recommendedName>
</protein>
<evidence type="ECO:0000313" key="4">
    <source>
        <dbReference type="Proteomes" id="UP000004184"/>
    </source>
</evidence>
<dbReference type="Proteomes" id="UP000004184">
    <property type="component" value="Unassembled WGS sequence"/>
</dbReference>
<feature type="region of interest" description="Disordered" evidence="2">
    <location>
        <begin position="63"/>
        <end position="97"/>
    </location>
</feature>
<keyword evidence="1" id="KW-0175">Coiled coil</keyword>
<feature type="non-terminal residue" evidence="3">
    <location>
        <position position="97"/>
    </location>
</feature>
<accession>D9X338</accession>
<name>D9X338_STRVT</name>
<proteinExistence type="predicted"/>
<evidence type="ECO:0000313" key="3">
    <source>
        <dbReference type="EMBL" id="EFL29554.1"/>
    </source>
</evidence>
<evidence type="ECO:0000256" key="2">
    <source>
        <dbReference type="SAM" id="MobiDB-lite"/>
    </source>
</evidence>
<sequence length="97" mass="10850">MPSMRAVLETRQKAAAAQVKRLEDELERVRAALADAEEVHRRRVIGLEQCLEALAEEDAPADVAGEVSRRKPVGPRRAVPHRRQATEVKELSPDYQA</sequence>
<dbReference type="HOGENOM" id="CLU_183400_0_0_11"/>
<feature type="coiled-coil region" evidence="1">
    <location>
        <begin position="5"/>
        <end position="39"/>
    </location>
</feature>
<gene>
    <name evidence="3" type="ORF">SSQG_00072</name>
</gene>
<evidence type="ECO:0008006" key="5">
    <source>
        <dbReference type="Google" id="ProtNLM"/>
    </source>
</evidence>